<proteinExistence type="predicted"/>
<gene>
    <name evidence="1" type="ORF">K452DRAFT_170044</name>
</gene>
<dbReference type="AlphaFoldDB" id="A0A6A6BGV1"/>
<accession>A0A6A6BGV1</accession>
<reference evidence="1" key="1">
    <citation type="journal article" date="2020" name="Stud. Mycol.">
        <title>101 Dothideomycetes genomes: a test case for predicting lifestyles and emergence of pathogens.</title>
        <authorList>
            <person name="Haridas S."/>
            <person name="Albert R."/>
            <person name="Binder M."/>
            <person name="Bloem J."/>
            <person name="Labutti K."/>
            <person name="Salamov A."/>
            <person name="Andreopoulos B."/>
            <person name="Baker S."/>
            <person name="Barry K."/>
            <person name="Bills G."/>
            <person name="Bluhm B."/>
            <person name="Cannon C."/>
            <person name="Castanera R."/>
            <person name="Culley D."/>
            <person name="Daum C."/>
            <person name="Ezra D."/>
            <person name="Gonzalez J."/>
            <person name="Henrissat B."/>
            <person name="Kuo A."/>
            <person name="Liang C."/>
            <person name="Lipzen A."/>
            <person name="Lutzoni F."/>
            <person name="Magnuson J."/>
            <person name="Mondo S."/>
            <person name="Nolan M."/>
            <person name="Ohm R."/>
            <person name="Pangilinan J."/>
            <person name="Park H.-J."/>
            <person name="Ramirez L."/>
            <person name="Alfaro M."/>
            <person name="Sun H."/>
            <person name="Tritt A."/>
            <person name="Yoshinaga Y."/>
            <person name="Zwiers L.-H."/>
            <person name="Turgeon B."/>
            <person name="Goodwin S."/>
            <person name="Spatafora J."/>
            <person name="Crous P."/>
            <person name="Grigoriev I."/>
        </authorList>
    </citation>
    <scope>NUCLEOTIDE SEQUENCE</scope>
    <source>
        <strain evidence="1">CBS 121167</strain>
    </source>
</reference>
<keyword evidence="2" id="KW-1185">Reference proteome</keyword>
<dbReference type="Proteomes" id="UP000799438">
    <property type="component" value="Unassembled WGS sequence"/>
</dbReference>
<sequence length="227" mass="23841">MLPSAFEREACEAVVAEAEGLMKREPSGAWGNEVSHLEMLNTLLRRPPELPNDGKPGLAMVIIGVTAPGAQPWFSDLTGPPLPSEPLSFLLSSRLHLLIQLGGTRSLPVHASSCARPAHATDAVAPADPSFPRDQSALTSDNIAGPTVGQTSLLAGCTSPAFQFLCLCHTCVRACPPSNIHAGAGTLHDTSSCTCGWPKVNPYPVSSCLLEPRATSTYSALGLRRPL</sequence>
<dbReference type="GeneID" id="54293276"/>
<evidence type="ECO:0000313" key="1">
    <source>
        <dbReference type="EMBL" id="KAF2143380.1"/>
    </source>
</evidence>
<organism evidence="1 2">
    <name type="scientific">Aplosporella prunicola CBS 121167</name>
    <dbReference type="NCBI Taxonomy" id="1176127"/>
    <lineage>
        <taxon>Eukaryota</taxon>
        <taxon>Fungi</taxon>
        <taxon>Dikarya</taxon>
        <taxon>Ascomycota</taxon>
        <taxon>Pezizomycotina</taxon>
        <taxon>Dothideomycetes</taxon>
        <taxon>Dothideomycetes incertae sedis</taxon>
        <taxon>Botryosphaeriales</taxon>
        <taxon>Aplosporellaceae</taxon>
        <taxon>Aplosporella</taxon>
    </lineage>
</organism>
<name>A0A6A6BGV1_9PEZI</name>
<dbReference type="EMBL" id="ML995482">
    <property type="protein sequence ID" value="KAF2143380.1"/>
    <property type="molecule type" value="Genomic_DNA"/>
</dbReference>
<dbReference type="RefSeq" id="XP_033399092.1">
    <property type="nucleotide sequence ID" value="XM_033535780.1"/>
</dbReference>
<protein>
    <submittedName>
        <fullName evidence="1">Uncharacterized protein</fullName>
    </submittedName>
</protein>
<evidence type="ECO:0000313" key="2">
    <source>
        <dbReference type="Proteomes" id="UP000799438"/>
    </source>
</evidence>